<name>A0A3S0KYN6_9PROT</name>
<protein>
    <submittedName>
        <fullName evidence="1">Uncharacterized protein</fullName>
    </submittedName>
</protein>
<keyword evidence="2" id="KW-1185">Reference proteome</keyword>
<dbReference type="RefSeq" id="WP_126614988.1">
    <property type="nucleotide sequence ID" value="NZ_JBHUCY010000077.1"/>
</dbReference>
<organism evidence="1 2">
    <name type="scientific">Azospirillum griseum</name>
    <dbReference type="NCBI Taxonomy" id="2496639"/>
    <lineage>
        <taxon>Bacteria</taxon>
        <taxon>Pseudomonadati</taxon>
        <taxon>Pseudomonadota</taxon>
        <taxon>Alphaproteobacteria</taxon>
        <taxon>Rhodospirillales</taxon>
        <taxon>Azospirillaceae</taxon>
        <taxon>Azospirillum</taxon>
    </lineage>
</organism>
<dbReference type="AlphaFoldDB" id="A0A3S0KYN6"/>
<accession>A0A3S0KYN6</accession>
<gene>
    <name evidence="1" type="ORF">EJ903_10780</name>
</gene>
<comment type="caution">
    <text evidence="1">The sequence shown here is derived from an EMBL/GenBank/DDBJ whole genome shotgun (WGS) entry which is preliminary data.</text>
</comment>
<dbReference type="Proteomes" id="UP000277007">
    <property type="component" value="Unassembled WGS sequence"/>
</dbReference>
<evidence type="ECO:0000313" key="1">
    <source>
        <dbReference type="EMBL" id="RTR20596.1"/>
    </source>
</evidence>
<dbReference type="OrthoDB" id="7306039at2"/>
<proteinExistence type="predicted"/>
<reference evidence="1 2" key="1">
    <citation type="submission" date="2018-12" db="EMBL/GenBank/DDBJ databases">
        <authorList>
            <person name="Yang Y."/>
        </authorList>
    </citation>
    <scope>NUCLEOTIDE SEQUENCE [LARGE SCALE GENOMIC DNA]</scope>
    <source>
        <strain evidence="1 2">L-25-5w-1</strain>
    </source>
</reference>
<sequence length="153" mass="16226">MKVSDMGLRAVAQPLPRQWGVFRLSADQTVGLGVNNPIRFNTVSGGTLSLSNYTITLPKGRIFRLFATQSFSYSSSSGSAQTAWFNAGTGQYIGSGSQNIPPTNPTNWSDQPISHAIVDTSAGAATVQLRINAVAYANGVFAAYSFAEVMEIA</sequence>
<dbReference type="EMBL" id="RXMA01000008">
    <property type="protein sequence ID" value="RTR20596.1"/>
    <property type="molecule type" value="Genomic_DNA"/>
</dbReference>
<evidence type="ECO:0000313" key="2">
    <source>
        <dbReference type="Proteomes" id="UP000277007"/>
    </source>
</evidence>